<sequence length="289" mass="32672">MRKQFRDTVLDIGKTDVRIVMVFGDVSVYLFKDFQALYPSRFYNIGICENTLISLGAGLSSQGFVPFIHTINPFITERSYEQVKLDLCYNGFGANILSCGASFDYAWDGATHHAYTDMAILRLLPQTEIIQPGSRHELDVLLRSQYADGKVTYFRLSDHPHEVDMPVKFGQAVVLKEGHSKVTVMTAGPLLANVLEACRDLDANIVYFHTIKPIDHAAISRFRHTKIVVVHDAFGLFEAVCEVPDVRASYYGLPDKFCSWYGTLQDIRKKIGLDAFAIREHVLRKIQES</sequence>
<dbReference type="Proteomes" id="UP000287243">
    <property type="component" value="Chromosome"/>
</dbReference>
<reference evidence="2 3" key="1">
    <citation type="submission" date="2017-01" db="EMBL/GenBank/DDBJ databases">
        <title>First insights into the biology of 'candidatus Vampirococcus archaeovorus'.</title>
        <authorList>
            <person name="Kizina J."/>
            <person name="Jordan S."/>
            <person name="Stueber K."/>
            <person name="Reinhardt R."/>
            <person name="Harder J."/>
        </authorList>
    </citation>
    <scope>NUCLEOTIDE SEQUENCE [LARGE SCALE GENOMIC DNA]</scope>
    <source>
        <strain evidence="2 3">LiM</strain>
    </source>
</reference>
<protein>
    <submittedName>
        <fullName evidence="2">Transketolase, C-terminal section</fullName>
    </submittedName>
</protein>
<name>A0A410P3C6_VELA1</name>
<dbReference type="Gene3D" id="3.40.50.970">
    <property type="match status" value="1"/>
</dbReference>
<dbReference type="EMBL" id="CP019384">
    <property type="protein sequence ID" value="QAT16630.1"/>
    <property type="molecule type" value="Genomic_DNA"/>
</dbReference>
<dbReference type="InterPro" id="IPR005475">
    <property type="entry name" value="Transketolase-like_Pyr-bd"/>
</dbReference>
<dbReference type="OrthoDB" id="9803371at2"/>
<dbReference type="RefSeq" id="WP_128699266.1">
    <property type="nucleotide sequence ID" value="NZ_CP019384.1"/>
</dbReference>
<organism evidence="2 3">
    <name type="scientific">Velamenicoccus archaeovorus</name>
    <dbReference type="NCBI Taxonomy" id="1930593"/>
    <lineage>
        <taxon>Bacteria</taxon>
        <taxon>Pseudomonadati</taxon>
        <taxon>Candidatus Omnitrophota</taxon>
        <taxon>Candidatus Velamenicoccus</taxon>
    </lineage>
</organism>
<dbReference type="KEGG" id="vai:BU251_02225"/>
<dbReference type="AlphaFoldDB" id="A0A410P3C6"/>
<accession>A0A410P3C6</accession>
<proteinExistence type="predicted"/>
<evidence type="ECO:0000313" key="2">
    <source>
        <dbReference type="EMBL" id="QAT16630.1"/>
    </source>
</evidence>
<dbReference type="SMART" id="SM00861">
    <property type="entry name" value="Transket_pyr"/>
    <property type="match status" value="1"/>
</dbReference>
<dbReference type="PANTHER" id="PTHR43825">
    <property type="entry name" value="PYRUVATE DEHYDROGENASE E1 COMPONENT"/>
    <property type="match status" value="1"/>
</dbReference>
<dbReference type="Pfam" id="PF02779">
    <property type="entry name" value="Transket_pyr"/>
    <property type="match status" value="1"/>
</dbReference>
<keyword evidence="3" id="KW-1185">Reference proteome</keyword>
<feature type="domain" description="Transketolase-like pyrimidine-binding" evidence="1">
    <location>
        <begin position="1"/>
        <end position="163"/>
    </location>
</feature>
<dbReference type="InterPro" id="IPR051157">
    <property type="entry name" value="PDH/Transketolase"/>
</dbReference>
<dbReference type="SUPFAM" id="SSF52518">
    <property type="entry name" value="Thiamin diphosphate-binding fold (THDP-binding)"/>
    <property type="match status" value="1"/>
</dbReference>
<gene>
    <name evidence="2" type="ORF">BU251_02225</name>
</gene>
<dbReference type="CDD" id="cd07033">
    <property type="entry name" value="TPP_PYR_DXS_TK_like"/>
    <property type="match status" value="1"/>
</dbReference>
<dbReference type="InterPro" id="IPR009014">
    <property type="entry name" value="Transketo_C/PFOR_II"/>
</dbReference>
<evidence type="ECO:0000313" key="3">
    <source>
        <dbReference type="Proteomes" id="UP000287243"/>
    </source>
</evidence>
<dbReference type="SUPFAM" id="SSF52922">
    <property type="entry name" value="TK C-terminal domain-like"/>
    <property type="match status" value="1"/>
</dbReference>
<dbReference type="InterPro" id="IPR029061">
    <property type="entry name" value="THDP-binding"/>
</dbReference>
<dbReference type="Gene3D" id="3.40.50.920">
    <property type="match status" value="1"/>
</dbReference>
<evidence type="ECO:0000259" key="1">
    <source>
        <dbReference type="SMART" id="SM00861"/>
    </source>
</evidence>
<dbReference type="PANTHER" id="PTHR43825:SF5">
    <property type="entry name" value="HYPOTHETICAL TRANSKETOLASE FAMILY PROTEIN"/>
    <property type="match status" value="1"/>
</dbReference>